<protein>
    <submittedName>
        <fullName evidence="2">Glucokinase</fullName>
    </submittedName>
</protein>
<dbReference type="EMBL" id="CP010777">
    <property type="protein sequence ID" value="AKQ45730.1"/>
    <property type="molecule type" value="Genomic_DNA"/>
</dbReference>
<keyword evidence="2" id="KW-0808">Transferase</keyword>
<evidence type="ECO:0000313" key="3">
    <source>
        <dbReference type="Proteomes" id="UP000036458"/>
    </source>
</evidence>
<dbReference type="PROSITE" id="PS01125">
    <property type="entry name" value="ROK"/>
    <property type="match status" value="1"/>
</dbReference>
<dbReference type="AlphaFoldDB" id="A0A0H4VIU7"/>
<dbReference type="KEGG" id="ruf:TH63_08825"/>
<gene>
    <name evidence="2" type="ORF">TH63_08825</name>
</gene>
<dbReference type="InterPro" id="IPR043129">
    <property type="entry name" value="ATPase_NBD"/>
</dbReference>
<accession>A0A0H4VIU7</accession>
<dbReference type="Proteomes" id="UP000036458">
    <property type="component" value="Chromosome"/>
</dbReference>
<sequence length="325" mass="35229">MKDVILGIDIGGTNTKFGFLDRDGIILTQGELPTTEGETVHDFLRIFYQEVQTKFKKIEDEANLIGVGVGAPNGNFYTGTIEHAPNLKWHGTVPLVELLQGYFKVPVFLTNDANAAAIGEMIYGGAKNMMNFVVVTLGTGLGSGIVVNGELVYGHDGNAGELGHTLVNVKGSGRVCGCGRRGCLETYVSATGIKRTVYKFLADYTDYSELRGVSFNDLTAEMITQAAKRGDKIAIDCFEYTGKVLGMKLTDTVAHLSPEAIFLFGGLVRAEEFLFDPVRYHMEKNLLSVFKNKVKILPSGLGLNNTAVMGAAALAWKELERMPVA</sequence>
<dbReference type="SUPFAM" id="SSF53067">
    <property type="entry name" value="Actin-like ATPase domain"/>
    <property type="match status" value="1"/>
</dbReference>
<dbReference type="PANTHER" id="PTHR18964">
    <property type="entry name" value="ROK (REPRESSOR, ORF, KINASE) FAMILY"/>
    <property type="match status" value="1"/>
</dbReference>
<dbReference type="OrthoDB" id="9810372at2"/>
<comment type="similarity">
    <text evidence="1">Belongs to the ROK (NagC/XylR) family.</text>
</comment>
<dbReference type="Pfam" id="PF00480">
    <property type="entry name" value="ROK"/>
    <property type="match status" value="1"/>
</dbReference>
<dbReference type="Gene3D" id="3.30.420.40">
    <property type="match status" value="2"/>
</dbReference>
<keyword evidence="2" id="KW-0418">Kinase</keyword>
<organism evidence="2 3">
    <name type="scientific">Rufibacter radiotolerans</name>
    <dbReference type="NCBI Taxonomy" id="1379910"/>
    <lineage>
        <taxon>Bacteria</taxon>
        <taxon>Pseudomonadati</taxon>
        <taxon>Bacteroidota</taxon>
        <taxon>Cytophagia</taxon>
        <taxon>Cytophagales</taxon>
        <taxon>Hymenobacteraceae</taxon>
        <taxon>Rufibacter</taxon>
    </lineage>
</organism>
<name>A0A0H4VIU7_9BACT</name>
<reference evidence="2 3" key="1">
    <citation type="submission" date="2015-01" db="EMBL/GenBank/DDBJ databases">
        <title>Rufibacter sp./DG31D/ whole genome sequencing.</title>
        <authorList>
            <person name="Kim M.K."/>
            <person name="Srinivasan S."/>
            <person name="Lee J.-J."/>
        </authorList>
    </citation>
    <scope>NUCLEOTIDE SEQUENCE [LARGE SCALE GENOMIC DNA]</scope>
    <source>
        <strain evidence="2 3">DG31D</strain>
    </source>
</reference>
<evidence type="ECO:0000313" key="2">
    <source>
        <dbReference type="EMBL" id="AKQ45730.1"/>
    </source>
</evidence>
<dbReference type="GO" id="GO:0016301">
    <property type="term" value="F:kinase activity"/>
    <property type="evidence" value="ECO:0007669"/>
    <property type="project" value="UniProtKB-KW"/>
</dbReference>
<dbReference type="PANTHER" id="PTHR18964:SF149">
    <property type="entry name" value="BIFUNCTIONAL UDP-N-ACETYLGLUCOSAMINE 2-EPIMERASE_N-ACETYLMANNOSAMINE KINASE"/>
    <property type="match status" value="1"/>
</dbReference>
<dbReference type="InterPro" id="IPR000600">
    <property type="entry name" value="ROK"/>
</dbReference>
<proteinExistence type="inferred from homology"/>
<keyword evidence="3" id="KW-1185">Reference proteome</keyword>
<evidence type="ECO:0000256" key="1">
    <source>
        <dbReference type="ARBA" id="ARBA00006479"/>
    </source>
</evidence>
<dbReference type="STRING" id="1379910.TH63_08825"/>
<dbReference type="PATRIC" id="fig|1379910.4.peg.1918"/>
<dbReference type="InterPro" id="IPR049874">
    <property type="entry name" value="ROK_cs"/>
</dbReference>
<dbReference type="RefSeq" id="WP_048920630.1">
    <property type="nucleotide sequence ID" value="NZ_CP010777.1"/>
</dbReference>